<dbReference type="GO" id="GO:0008033">
    <property type="term" value="P:tRNA processing"/>
    <property type="evidence" value="ECO:0007669"/>
    <property type="project" value="UniProtKB-KW"/>
</dbReference>
<dbReference type="SUPFAM" id="SSF81301">
    <property type="entry name" value="Nucleotidyltransferase"/>
    <property type="match status" value="1"/>
</dbReference>
<dbReference type="InterPro" id="IPR002646">
    <property type="entry name" value="PolA_pol_head_dom"/>
</dbReference>
<keyword evidence="12" id="KW-1185">Reference proteome</keyword>
<evidence type="ECO:0000259" key="10">
    <source>
        <dbReference type="Pfam" id="PF12627"/>
    </source>
</evidence>
<keyword evidence="7" id="KW-0460">Magnesium</keyword>
<reference evidence="11 12" key="1">
    <citation type="submission" date="2018-07" db="EMBL/GenBank/DDBJ databases">
        <title>a novel species of Sphingomonas isolated from the rhizosphere soil of Araceae plant.</title>
        <authorList>
            <person name="Zhiyong W."/>
            <person name="Qinglan Z."/>
            <person name="Zhiwei F."/>
            <person name="Ding X."/>
            <person name="Gejiao W."/>
            <person name="Shixue Z."/>
        </authorList>
    </citation>
    <scope>NUCLEOTIDE SEQUENCE [LARGE SCALE GENOMIC DNA]</scope>
    <source>
        <strain evidence="11 12">WZY 27</strain>
    </source>
</reference>
<dbReference type="CDD" id="cd05398">
    <property type="entry name" value="NT_ClassII-CCAase"/>
    <property type="match status" value="1"/>
</dbReference>
<evidence type="ECO:0000256" key="7">
    <source>
        <dbReference type="ARBA" id="ARBA00022842"/>
    </source>
</evidence>
<dbReference type="Proteomes" id="UP000253918">
    <property type="component" value="Unassembled WGS sequence"/>
</dbReference>
<dbReference type="PANTHER" id="PTHR46173:SF1">
    <property type="entry name" value="CCA TRNA NUCLEOTIDYLTRANSFERASE 1, MITOCHONDRIAL"/>
    <property type="match status" value="1"/>
</dbReference>
<comment type="similarity">
    <text evidence="8">Belongs to the tRNA nucleotidyltransferase/poly(A) polymerase family.</text>
</comment>
<evidence type="ECO:0000313" key="11">
    <source>
        <dbReference type="EMBL" id="RDE06570.1"/>
    </source>
</evidence>
<gene>
    <name evidence="11" type="ORF">DVW87_02355</name>
</gene>
<comment type="cofactor">
    <cofactor evidence="1">
        <name>Mg(2+)</name>
        <dbReference type="ChEBI" id="CHEBI:18420"/>
    </cofactor>
</comment>
<dbReference type="Pfam" id="PF01743">
    <property type="entry name" value="PolyA_pol"/>
    <property type="match status" value="1"/>
</dbReference>
<feature type="domain" description="Poly A polymerase head" evidence="9">
    <location>
        <begin position="33"/>
        <end position="155"/>
    </location>
</feature>
<dbReference type="InterPro" id="IPR050264">
    <property type="entry name" value="Bact_CCA-adding_enz_type3_sf"/>
</dbReference>
<dbReference type="GO" id="GO:0000049">
    <property type="term" value="F:tRNA binding"/>
    <property type="evidence" value="ECO:0007669"/>
    <property type="project" value="TreeGrafter"/>
</dbReference>
<evidence type="ECO:0000256" key="2">
    <source>
        <dbReference type="ARBA" id="ARBA00022679"/>
    </source>
</evidence>
<proteinExistence type="inferred from homology"/>
<evidence type="ECO:0000256" key="4">
    <source>
        <dbReference type="ARBA" id="ARBA00022695"/>
    </source>
</evidence>
<dbReference type="SUPFAM" id="SSF81891">
    <property type="entry name" value="Poly A polymerase C-terminal region-like"/>
    <property type="match status" value="1"/>
</dbReference>
<dbReference type="EMBL" id="QQNB01000001">
    <property type="protein sequence ID" value="RDE06570.1"/>
    <property type="molecule type" value="Genomic_DNA"/>
</dbReference>
<protein>
    <submittedName>
        <fullName evidence="11">CCA tRNA nucleotidyltransferase</fullName>
    </submittedName>
</protein>
<keyword evidence="3" id="KW-0819">tRNA processing</keyword>
<dbReference type="Pfam" id="PF12627">
    <property type="entry name" value="PolyA_pol_RNAbd"/>
    <property type="match status" value="1"/>
</dbReference>
<keyword evidence="5" id="KW-0479">Metal-binding</keyword>
<dbReference type="GO" id="GO:0016779">
    <property type="term" value="F:nucleotidyltransferase activity"/>
    <property type="evidence" value="ECO:0007669"/>
    <property type="project" value="UniProtKB-KW"/>
</dbReference>
<dbReference type="InterPro" id="IPR043519">
    <property type="entry name" value="NT_sf"/>
</dbReference>
<dbReference type="AlphaFoldDB" id="A0A369VZM0"/>
<sequence>MDRLTLPEGAGWRTLPGLAAVIGALDGDAGEARYVGGIVRDTLLGIDGADIDLATRLRPDEVVDRLEAARIKAVPTGIAHGTVTAISEGTVVEVTTLRRDVSTDGRHAVVEFTDAWQEDAARRDFTMNALYADPLTGEVFDYFGGLDDLAARRVRFIGDPLQRIAEDHLRILRFFRFHARFGEAIDGEGLAACTIRANDLMALSRERIRDELLKLLVARHAAPVLALMVERGILAPVVPEITDAAPLARLSSRETDAGIAPDPIRRLAAVLPGDRAEDVGARLKLSNAERKRLLSASQPVGNEPAPVLAYRLGVEGATDRLLLSERPVEQAAALIGWTPPRLPLTGGALVARGVGKGPDVARLLRQVEEGWIAEGFPDAARVAELADATVAQWRSTSIA</sequence>
<keyword evidence="8" id="KW-0694">RNA-binding</keyword>
<evidence type="ECO:0000256" key="8">
    <source>
        <dbReference type="RuleBase" id="RU003953"/>
    </source>
</evidence>
<evidence type="ECO:0000256" key="5">
    <source>
        <dbReference type="ARBA" id="ARBA00022723"/>
    </source>
</evidence>
<evidence type="ECO:0000256" key="6">
    <source>
        <dbReference type="ARBA" id="ARBA00022741"/>
    </source>
</evidence>
<organism evidence="11 12">
    <name type="scientific">Sphingomonas aracearum</name>
    <dbReference type="NCBI Taxonomy" id="2283317"/>
    <lineage>
        <taxon>Bacteria</taxon>
        <taxon>Pseudomonadati</taxon>
        <taxon>Pseudomonadota</taxon>
        <taxon>Alphaproteobacteria</taxon>
        <taxon>Sphingomonadales</taxon>
        <taxon>Sphingomonadaceae</taxon>
        <taxon>Sphingomonas</taxon>
    </lineage>
</organism>
<dbReference type="OrthoDB" id="9805698at2"/>
<dbReference type="Gene3D" id="3.30.460.10">
    <property type="entry name" value="Beta Polymerase, domain 2"/>
    <property type="match status" value="1"/>
</dbReference>
<keyword evidence="2 8" id="KW-0808">Transferase</keyword>
<dbReference type="InterPro" id="IPR032828">
    <property type="entry name" value="PolyA_RNA-bd"/>
</dbReference>
<comment type="caution">
    <text evidence="11">The sequence shown here is derived from an EMBL/GenBank/DDBJ whole genome shotgun (WGS) entry which is preliminary data.</text>
</comment>
<dbReference type="GO" id="GO:0046872">
    <property type="term" value="F:metal ion binding"/>
    <property type="evidence" value="ECO:0007669"/>
    <property type="project" value="UniProtKB-KW"/>
</dbReference>
<accession>A0A369VZM0</accession>
<dbReference type="GO" id="GO:0000166">
    <property type="term" value="F:nucleotide binding"/>
    <property type="evidence" value="ECO:0007669"/>
    <property type="project" value="UniProtKB-KW"/>
</dbReference>
<keyword evidence="4" id="KW-0548">Nucleotidyltransferase</keyword>
<name>A0A369VZM0_9SPHN</name>
<keyword evidence="6" id="KW-0547">Nucleotide-binding</keyword>
<evidence type="ECO:0000256" key="1">
    <source>
        <dbReference type="ARBA" id="ARBA00001946"/>
    </source>
</evidence>
<evidence type="ECO:0000259" key="9">
    <source>
        <dbReference type="Pfam" id="PF01743"/>
    </source>
</evidence>
<evidence type="ECO:0000256" key="3">
    <source>
        <dbReference type="ARBA" id="ARBA00022694"/>
    </source>
</evidence>
<evidence type="ECO:0000313" key="12">
    <source>
        <dbReference type="Proteomes" id="UP000253918"/>
    </source>
</evidence>
<feature type="domain" description="tRNA nucleotidyltransferase/poly(A) polymerase RNA and SrmB- binding" evidence="10">
    <location>
        <begin position="186"/>
        <end position="243"/>
    </location>
</feature>
<dbReference type="Gene3D" id="1.10.3090.10">
    <property type="entry name" value="cca-adding enzyme, domain 2"/>
    <property type="match status" value="1"/>
</dbReference>
<dbReference type="RefSeq" id="WP_114686154.1">
    <property type="nucleotide sequence ID" value="NZ_QQNB01000001.1"/>
</dbReference>
<dbReference type="PANTHER" id="PTHR46173">
    <property type="entry name" value="CCA TRNA NUCLEOTIDYLTRANSFERASE 1, MITOCHONDRIAL"/>
    <property type="match status" value="1"/>
</dbReference>